<dbReference type="Pfam" id="PF00004">
    <property type="entry name" value="AAA"/>
    <property type="match status" value="1"/>
</dbReference>
<sequence>MPNAPLAEILRPNTLEGFVGQKHLTGEDGIISKIIKNPEQNGYFPSLILWGPPGCGKTTLARIIANELNRKFYEFSAVNTSVKEIEKQIVPKKAFQRSQKDLGLQETKSITNLAPIIFIDEIHRFNKAQQDALLPHVENGDITLIGATTENPSFEVIGPLLSRTRVIVLTQLDEKDLGNLLSKALTQVNKTMDETTQKATILSANGDARVLINLIELASNLTNRPSLDKEIITQALQRANLNFDLKGEEYYNTISALHKSIRGSDPDAALYWLARMLEAGQDPLYIARRLIRCATEDIGIKDPQALILAVAAFQSCERLGMPECNLALAELVVYLAKSPKSNQVYIAYEKVRSDVKKHGNLPVPMHIRNAVTDLMKEVGYGKDYKYEHSDQGVKNPEVEYLPDKLKGQKYL</sequence>
<evidence type="ECO:0000259" key="4">
    <source>
        <dbReference type="SMART" id="SM00382"/>
    </source>
</evidence>
<dbReference type="FunFam" id="1.20.272.10:FF:000001">
    <property type="entry name" value="Putative AAA family ATPase"/>
    <property type="match status" value="1"/>
</dbReference>
<dbReference type="PANTHER" id="PTHR13779">
    <property type="entry name" value="WERNER HELICASE-INTERACTING PROTEIN 1 FAMILY MEMBER"/>
    <property type="match status" value="1"/>
</dbReference>
<dbReference type="InterPro" id="IPR051314">
    <property type="entry name" value="AAA_ATPase_RarA/MGS1/WRNIP1"/>
</dbReference>
<keyword evidence="2" id="KW-0547">Nucleotide-binding</keyword>
<dbReference type="Gene3D" id="1.10.8.60">
    <property type="match status" value="1"/>
</dbReference>
<evidence type="ECO:0000256" key="2">
    <source>
        <dbReference type="ARBA" id="ARBA00022741"/>
    </source>
</evidence>
<dbReference type="SMART" id="SM00382">
    <property type="entry name" value="AAA"/>
    <property type="match status" value="1"/>
</dbReference>
<evidence type="ECO:0000256" key="1">
    <source>
        <dbReference type="ARBA" id="ARBA00008959"/>
    </source>
</evidence>
<dbReference type="GO" id="GO:0008047">
    <property type="term" value="F:enzyme activator activity"/>
    <property type="evidence" value="ECO:0007669"/>
    <property type="project" value="TreeGrafter"/>
</dbReference>
<reference evidence="5 6" key="1">
    <citation type="journal article" date="2020" name="Biotechnol. Biofuels">
        <title>New insights from the biogas microbiome by comprehensive genome-resolved metagenomics of nearly 1600 species originating from multiple anaerobic digesters.</title>
        <authorList>
            <person name="Campanaro S."/>
            <person name="Treu L."/>
            <person name="Rodriguez-R L.M."/>
            <person name="Kovalovszki A."/>
            <person name="Ziels R.M."/>
            <person name="Maus I."/>
            <person name="Zhu X."/>
            <person name="Kougias P.G."/>
            <person name="Basile A."/>
            <person name="Luo G."/>
            <person name="Schluter A."/>
            <person name="Konstantinidis K.T."/>
            <person name="Angelidaki I."/>
        </authorList>
    </citation>
    <scope>NUCLEOTIDE SEQUENCE [LARGE SCALE GENOMIC DNA]</scope>
    <source>
        <strain evidence="5">AS27yjCOA_165</strain>
    </source>
</reference>
<dbReference type="PANTHER" id="PTHR13779:SF7">
    <property type="entry name" value="ATPASE WRNIP1"/>
    <property type="match status" value="1"/>
</dbReference>
<dbReference type="Pfam" id="PF12002">
    <property type="entry name" value="MgsA_C"/>
    <property type="match status" value="1"/>
</dbReference>
<dbReference type="CDD" id="cd00009">
    <property type="entry name" value="AAA"/>
    <property type="match status" value="1"/>
</dbReference>
<dbReference type="InterPro" id="IPR021886">
    <property type="entry name" value="MgsA_C"/>
</dbReference>
<dbReference type="Gene3D" id="3.40.50.300">
    <property type="entry name" value="P-loop containing nucleotide triphosphate hydrolases"/>
    <property type="match status" value="1"/>
</dbReference>
<dbReference type="Gene3D" id="1.20.272.10">
    <property type="match status" value="1"/>
</dbReference>
<evidence type="ECO:0000313" key="5">
    <source>
        <dbReference type="EMBL" id="NMB70382.1"/>
    </source>
</evidence>
<accession>A0A7X9DL47</accession>
<evidence type="ECO:0000256" key="3">
    <source>
        <dbReference type="ARBA" id="ARBA00022840"/>
    </source>
</evidence>
<dbReference type="GO" id="GO:0017116">
    <property type="term" value="F:single-stranded DNA helicase activity"/>
    <property type="evidence" value="ECO:0007669"/>
    <property type="project" value="TreeGrafter"/>
</dbReference>
<name>A0A7X9DL47_UNCKA</name>
<dbReference type="Proteomes" id="UP000526033">
    <property type="component" value="Unassembled WGS sequence"/>
</dbReference>
<proteinExistence type="inferred from homology"/>
<evidence type="ECO:0000313" key="6">
    <source>
        <dbReference type="Proteomes" id="UP000526033"/>
    </source>
</evidence>
<dbReference type="GO" id="GO:0003677">
    <property type="term" value="F:DNA binding"/>
    <property type="evidence" value="ECO:0007669"/>
    <property type="project" value="InterPro"/>
</dbReference>
<dbReference type="SUPFAM" id="SSF52540">
    <property type="entry name" value="P-loop containing nucleoside triphosphate hydrolases"/>
    <property type="match status" value="1"/>
</dbReference>
<dbReference type="GO" id="GO:0005524">
    <property type="term" value="F:ATP binding"/>
    <property type="evidence" value="ECO:0007669"/>
    <property type="project" value="UniProtKB-KW"/>
</dbReference>
<dbReference type="Pfam" id="PF16193">
    <property type="entry name" value="AAA_assoc_2"/>
    <property type="match status" value="1"/>
</dbReference>
<dbReference type="InterPro" id="IPR032423">
    <property type="entry name" value="AAA_assoc_2"/>
</dbReference>
<comment type="similarity">
    <text evidence="1">Belongs to the AAA ATPase family. RarA/MGS1/WRNIP1 subfamily.</text>
</comment>
<dbReference type="GO" id="GO:0006261">
    <property type="term" value="P:DNA-templated DNA replication"/>
    <property type="evidence" value="ECO:0007669"/>
    <property type="project" value="TreeGrafter"/>
</dbReference>
<protein>
    <submittedName>
        <fullName evidence="5">Replication-associated recombination protein A</fullName>
    </submittedName>
</protein>
<feature type="domain" description="AAA+ ATPase" evidence="4">
    <location>
        <begin position="43"/>
        <end position="173"/>
    </location>
</feature>
<dbReference type="InterPro" id="IPR003959">
    <property type="entry name" value="ATPase_AAA_core"/>
</dbReference>
<dbReference type="SUPFAM" id="SSF48019">
    <property type="entry name" value="post-AAA+ oligomerization domain-like"/>
    <property type="match status" value="1"/>
</dbReference>
<dbReference type="EMBL" id="JAAZNL010000054">
    <property type="protein sequence ID" value="NMB70382.1"/>
    <property type="molecule type" value="Genomic_DNA"/>
</dbReference>
<dbReference type="Gene3D" id="1.10.3710.10">
    <property type="entry name" value="DNA polymerase III clamp loader subunits, C-terminal domain"/>
    <property type="match status" value="1"/>
</dbReference>
<comment type="caution">
    <text evidence="5">The sequence shown here is derived from an EMBL/GenBank/DDBJ whole genome shotgun (WGS) entry which is preliminary data.</text>
</comment>
<dbReference type="CDD" id="cd18139">
    <property type="entry name" value="HLD_clamp_RarA"/>
    <property type="match status" value="1"/>
</dbReference>
<gene>
    <name evidence="5" type="ORF">GYA27_04250</name>
</gene>
<dbReference type="InterPro" id="IPR008921">
    <property type="entry name" value="DNA_pol3_clamp-load_cplx_C"/>
</dbReference>
<dbReference type="InterPro" id="IPR027417">
    <property type="entry name" value="P-loop_NTPase"/>
</dbReference>
<dbReference type="InterPro" id="IPR003593">
    <property type="entry name" value="AAA+_ATPase"/>
</dbReference>
<dbReference type="GO" id="GO:0016887">
    <property type="term" value="F:ATP hydrolysis activity"/>
    <property type="evidence" value="ECO:0007669"/>
    <property type="project" value="InterPro"/>
</dbReference>
<dbReference type="AlphaFoldDB" id="A0A7X9DL47"/>
<dbReference type="GO" id="GO:0000731">
    <property type="term" value="P:DNA synthesis involved in DNA repair"/>
    <property type="evidence" value="ECO:0007669"/>
    <property type="project" value="TreeGrafter"/>
</dbReference>
<organism evidence="5 6">
    <name type="scientific">candidate division WWE3 bacterium</name>
    <dbReference type="NCBI Taxonomy" id="2053526"/>
    <lineage>
        <taxon>Bacteria</taxon>
        <taxon>Katanobacteria</taxon>
    </lineage>
</organism>
<keyword evidence="3" id="KW-0067">ATP-binding</keyword>